<dbReference type="GeneID" id="84790433"/>
<evidence type="ECO:0000313" key="3">
    <source>
        <dbReference type="EMBL" id="SAM66356.1"/>
    </source>
</evidence>
<accession>A0A1C3H4Z1</accession>
<dbReference type="Proteomes" id="UP000190837">
    <property type="component" value="Unassembled WGS sequence"/>
</dbReference>
<evidence type="ECO:0000256" key="1">
    <source>
        <dbReference type="SAM" id="MobiDB-lite"/>
    </source>
</evidence>
<gene>
    <name evidence="3" type="ORF">CHUV0807_1609</name>
</gene>
<evidence type="ECO:0000313" key="4">
    <source>
        <dbReference type="Proteomes" id="UP000190837"/>
    </source>
</evidence>
<reference evidence="4" key="1">
    <citation type="submission" date="2016-04" db="EMBL/GenBank/DDBJ databases">
        <authorList>
            <person name="Tagini F."/>
        </authorList>
    </citation>
    <scope>NUCLEOTIDE SEQUENCE [LARGE SCALE GENOMIC DNA]</scope>
    <source>
        <strain evidence="4">CHUV0807</strain>
    </source>
</reference>
<proteinExistence type="predicted"/>
<dbReference type="Pfam" id="PF23843">
    <property type="entry name" value="DUF7210"/>
    <property type="match status" value="1"/>
</dbReference>
<feature type="region of interest" description="Disordered" evidence="1">
    <location>
        <begin position="1"/>
        <end position="20"/>
    </location>
</feature>
<dbReference type="EMBL" id="FKLO01000054">
    <property type="protein sequence ID" value="SAM66356.1"/>
    <property type="molecule type" value="Genomic_DNA"/>
</dbReference>
<dbReference type="AlphaFoldDB" id="A0A1C3H4Z1"/>
<dbReference type="RefSeq" id="WP_040355471.1">
    <property type="nucleotide sequence ID" value="NZ_CAUPBE010000039.1"/>
</dbReference>
<evidence type="ECO:0000259" key="2">
    <source>
        <dbReference type="Pfam" id="PF23843"/>
    </source>
</evidence>
<organism evidence="3 4">
    <name type="scientific">Cardiobacterium hominis</name>
    <dbReference type="NCBI Taxonomy" id="2718"/>
    <lineage>
        <taxon>Bacteria</taxon>
        <taxon>Pseudomonadati</taxon>
        <taxon>Pseudomonadota</taxon>
        <taxon>Gammaproteobacteria</taxon>
        <taxon>Cardiobacteriales</taxon>
        <taxon>Cardiobacteriaceae</taxon>
        <taxon>Cardiobacterium</taxon>
    </lineage>
</organism>
<dbReference type="InterPro" id="IPR055634">
    <property type="entry name" value="DUF7210"/>
</dbReference>
<name>A0A1C3H4Z1_9GAMM</name>
<sequence>MTGKNTTTPATPAVTPSGVPVRLRSPAVIGNIDFAAGATVTVPPDTADWLAKNGTAVIIDTPDTEEDATSKRK</sequence>
<protein>
    <recommendedName>
        <fullName evidence="2">DUF7210 domain-containing protein</fullName>
    </recommendedName>
</protein>
<feature type="domain" description="DUF7210" evidence="2">
    <location>
        <begin position="20"/>
        <end position="56"/>
    </location>
</feature>